<dbReference type="InterPro" id="IPR021109">
    <property type="entry name" value="Peptidase_aspartic_dom_sf"/>
</dbReference>
<evidence type="ECO:0000313" key="1">
    <source>
        <dbReference type="EMBL" id="RDX70878.1"/>
    </source>
</evidence>
<accession>A0A371EXW3</accession>
<dbReference type="EMBL" id="QJKJ01011546">
    <property type="protein sequence ID" value="RDX70878.1"/>
    <property type="molecule type" value="Genomic_DNA"/>
</dbReference>
<dbReference type="PANTHER" id="PTHR33067">
    <property type="entry name" value="RNA-DIRECTED DNA POLYMERASE-RELATED"/>
    <property type="match status" value="1"/>
</dbReference>
<comment type="caution">
    <text evidence="1">The sequence shown here is derived from an EMBL/GenBank/DDBJ whole genome shotgun (WGS) entry which is preliminary data.</text>
</comment>
<reference evidence="1" key="1">
    <citation type="submission" date="2018-05" db="EMBL/GenBank/DDBJ databases">
        <title>Draft genome of Mucuna pruriens seed.</title>
        <authorList>
            <person name="Nnadi N.E."/>
            <person name="Vos R."/>
            <person name="Hasami M.H."/>
            <person name="Devisetty U.K."/>
            <person name="Aguiy J.C."/>
        </authorList>
    </citation>
    <scope>NUCLEOTIDE SEQUENCE [LARGE SCALE GENOMIC DNA]</scope>
    <source>
        <strain evidence="1">JCA_2017</strain>
    </source>
</reference>
<name>A0A371EXW3_MUCPR</name>
<sequence>MAIAQIPKYTKFLKEVIYNKRKLGEFGIVELNEECFAIVLKKLPSNLQDLGSFTIPCTIGNSTKRALCDLGASINLMTIAHPRGVIGDVLVKVDKFIFPTNFMVMEKDEEVLVILG</sequence>
<proteinExistence type="predicted"/>
<dbReference type="PANTHER" id="PTHR33067:SF9">
    <property type="entry name" value="RNA-DIRECTED DNA POLYMERASE"/>
    <property type="match status" value="1"/>
</dbReference>
<organism evidence="1 2">
    <name type="scientific">Mucuna pruriens</name>
    <name type="common">Velvet bean</name>
    <name type="synonym">Dolichos pruriens</name>
    <dbReference type="NCBI Taxonomy" id="157652"/>
    <lineage>
        <taxon>Eukaryota</taxon>
        <taxon>Viridiplantae</taxon>
        <taxon>Streptophyta</taxon>
        <taxon>Embryophyta</taxon>
        <taxon>Tracheophyta</taxon>
        <taxon>Spermatophyta</taxon>
        <taxon>Magnoliopsida</taxon>
        <taxon>eudicotyledons</taxon>
        <taxon>Gunneridae</taxon>
        <taxon>Pentapetalae</taxon>
        <taxon>rosids</taxon>
        <taxon>fabids</taxon>
        <taxon>Fabales</taxon>
        <taxon>Fabaceae</taxon>
        <taxon>Papilionoideae</taxon>
        <taxon>50 kb inversion clade</taxon>
        <taxon>NPAAA clade</taxon>
        <taxon>indigoferoid/millettioid clade</taxon>
        <taxon>Phaseoleae</taxon>
        <taxon>Mucuna</taxon>
    </lineage>
</organism>
<gene>
    <name evidence="1" type="ORF">CR513_49830</name>
</gene>
<dbReference type="Gene3D" id="2.40.70.10">
    <property type="entry name" value="Acid Proteases"/>
    <property type="match status" value="1"/>
</dbReference>
<evidence type="ECO:0008006" key="3">
    <source>
        <dbReference type="Google" id="ProtNLM"/>
    </source>
</evidence>
<keyword evidence="2" id="KW-1185">Reference proteome</keyword>
<dbReference type="AlphaFoldDB" id="A0A371EXW3"/>
<dbReference type="Proteomes" id="UP000257109">
    <property type="component" value="Unassembled WGS sequence"/>
</dbReference>
<feature type="non-terminal residue" evidence="1">
    <location>
        <position position="1"/>
    </location>
</feature>
<evidence type="ECO:0000313" key="2">
    <source>
        <dbReference type="Proteomes" id="UP000257109"/>
    </source>
</evidence>
<dbReference type="OrthoDB" id="778454at2759"/>
<protein>
    <recommendedName>
        <fullName evidence="3">Aspartic peptidase DDI1-type domain-containing protein</fullName>
    </recommendedName>
</protein>